<proteinExistence type="predicted"/>
<reference evidence="2 3" key="1">
    <citation type="journal article" date="2024" name="Commun. Biol.">
        <title>Comparative genomic analysis of thermophilic fungi reveals convergent evolutionary adaptations and gene losses.</title>
        <authorList>
            <person name="Steindorff A.S."/>
            <person name="Aguilar-Pontes M.V."/>
            <person name="Robinson A.J."/>
            <person name="Andreopoulos B."/>
            <person name="LaButti K."/>
            <person name="Kuo A."/>
            <person name="Mondo S."/>
            <person name="Riley R."/>
            <person name="Otillar R."/>
            <person name="Haridas S."/>
            <person name="Lipzen A."/>
            <person name="Grimwood J."/>
            <person name="Schmutz J."/>
            <person name="Clum A."/>
            <person name="Reid I.D."/>
            <person name="Moisan M.C."/>
            <person name="Butler G."/>
            <person name="Nguyen T.T.M."/>
            <person name="Dewar K."/>
            <person name="Conant G."/>
            <person name="Drula E."/>
            <person name="Henrissat B."/>
            <person name="Hansel C."/>
            <person name="Singer S."/>
            <person name="Hutchinson M.I."/>
            <person name="de Vries R.P."/>
            <person name="Natvig D.O."/>
            <person name="Powell A.J."/>
            <person name="Tsang A."/>
            <person name="Grigoriev I.V."/>
        </authorList>
    </citation>
    <scope>NUCLEOTIDE SEQUENCE [LARGE SCALE GENOMIC DNA]</scope>
    <source>
        <strain evidence="2 3">ATCC 24622</strain>
    </source>
</reference>
<evidence type="ECO:0000313" key="2">
    <source>
        <dbReference type="EMBL" id="KAL1859766.1"/>
    </source>
</evidence>
<protein>
    <submittedName>
        <fullName evidence="2">Uncharacterized protein</fullName>
    </submittedName>
</protein>
<dbReference type="Proteomes" id="UP001586593">
    <property type="component" value="Unassembled WGS sequence"/>
</dbReference>
<dbReference type="EMBL" id="JAZHXJ010000478">
    <property type="protein sequence ID" value="KAL1859766.1"/>
    <property type="molecule type" value="Genomic_DNA"/>
</dbReference>
<feature type="region of interest" description="Disordered" evidence="1">
    <location>
        <begin position="107"/>
        <end position="188"/>
    </location>
</feature>
<organism evidence="2 3">
    <name type="scientific">Phialemonium thermophilum</name>
    <dbReference type="NCBI Taxonomy" id="223376"/>
    <lineage>
        <taxon>Eukaryota</taxon>
        <taxon>Fungi</taxon>
        <taxon>Dikarya</taxon>
        <taxon>Ascomycota</taxon>
        <taxon>Pezizomycotina</taxon>
        <taxon>Sordariomycetes</taxon>
        <taxon>Sordariomycetidae</taxon>
        <taxon>Cephalothecales</taxon>
        <taxon>Cephalothecaceae</taxon>
        <taxon>Phialemonium</taxon>
    </lineage>
</organism>
<sequence>MLWNQRRYKLPRPILFQPTCCSLFRLWFPIRMVAPREKEKPIGRRTEDSCRPISQEPRSSCTGRLSLRSIVHNPALGEVQFGKTGECGFCLFSGSSMQETRCRAQSEHGDQGMGSFINPQRKRFVPNRNTNGRQVSMGRGGEKIQRRHLSKSQKSPCRNPLARVDRLRPTLPQERESDDLTPAVRIPP</sequence>
<comment type="caution">
    <text evidence="2">The sequence shown here is derived from an EMBL/GenBank/DDBJ whole genome shotgun (WGS) entry which is preliminary data.</text>
</comment>
<evidence type="ECO:0000313" key="3">
    <source>
        <dbReference type="Proteomes" id="UP001586593"/>
    </source>
</evidence>
<evidence type="ECO:0000256" key="1">
    <source>
        <dbReference type="SAM" id="MobiDB-lite"/>
    </source>
</evidence>
<name>A0ABR3WEJ7_9PEZI</name>
<keyword evidence="3" id="KW-1185">Reference proteome</keyword>
<accession>A0ABR3WEJ7</accession>
<gene>
    <name evidence="2" type="ORF">VTK73DRAFT_7452</name>
</gene>